<protein>
    <submittedName>
        <fullName evidence="1">Uncharacterized protein</fullName>
    </submittedName>
</protein>
<organism evidence="1 2">
    <name type="scientific">Nocardia fusca</name>
    <dbReference type="NCBI Taxonomy" id="941183"/>
    <lineage>
        <taxon>Bacteria</taxon>
        <taxon>Bacillati</taxon>
        <taxon>Actinomycetota</taxon>
        <taxon>Actinomycetes</taxon>
        <taxon>Mycobacteriales</taxon>
        <taxon>Nocardiaceae</taxon>
        <taxon>Nocardia</taxon>
    </lineage>
</organism>
<proteinExistence type="predicted"/>
<dbReference type="RefSeq" id="WP_357987762.1">
    <property type="nucleotide sequence ID" value="NZ_JBFAIH010000035.1"/>
</dbReference>
<reference evidence="1 2" key="1">
    <citation type="submission" date="2024-06" db="EMBL/GenBank/DDBJ databases">
        <title>The Natural Products Discovery Center: Release of the First 8490 Sequenced Strains for Exploring Actinobacteria Biosynthetic Diversity.</title>
        <authorList>
            <person name="Kalkreuter E."/>
            <person name="Kautsar S.A."/>
            <person name="Yang D."/>
            <person name="Bader C.D."/>
            <person name="Teijaro C.N."/>
            <person name="Fluegel L."/>
            <person name="Davis C.M."/>
            <person name="Simpson J.R."/>
            <person name="Lauterbach L."/>
            <person name="Steele A.D."/>
            <person name="Gui C."/>
            <person name="Meng S."/>
            <person name="Li G."/>
            <person name="Viehrig K."/>
            <person name="Ye F."/>
            <person name="Su P."/>
            <person name="Kiefer A.F."/>
            <person name="Nichols A."/>
            <person name="Cepeda A.J."/>
            <person name="Yan W."/>
            <person name="Fan B."/>
            <person name="Jiang Y."/>
            <person name="Adhikari A."/>
            <person name="Zheng C.-J."/>
            <person name="Schuster L."/>
            <person name="Cowan T.M."/>
            <person name="Smanski M.J."/>
            <person name="Chevrette M.G."/>
            <person name="De Carvalho L.P.S."/>
            <person name="Shen B."/>
        </authorList>
    </citation>
    <scope>NUCLEOTIDE SEQUENCE [LARGE SCALE GENOMIC DNA]</scope>
    <source>
        <strain evidence="1 2">NPDC050671</strain>
    </source>
</reference>
<dbReference type="Proteomes" id="UP001551658">
    <property type="component" value="Unassembled WGS sequence"/>
</dbReference>
<keyword evidence="2" id="KW-1185">Reference proteome</keyword>
<name>A0ABV3FJ83_9NOCA</name>
<dbReference type="EMBL" id="JBFAIH010000035">
    <property type="protein sequence ID" value="MEV0367764.1"/>
    <property type="molecule type" value="Genomic_DNA"/>
</dbReference>
<gene>
    <name evidence="1" type="ORF">AB0H72_34270</name>
</gene>
<accession>A0ABV3FJ83</accession>
<comment type="caution">
    <text evidence="1">The sequence shown here is derived from an EMBL/GenBank/DDBJ whole genome shotgun (WGS) entry which is preliminary data.</text>
</comment>
<evidence type="ECO:0000313" key="1">
    <source>
        <dbReference type="EMBL" id="MEV0367764.1"/>
    </source>
</evidence>
<evidence type="ECO:0000313" key="2">
    <source>
        <dbReference type="Proteomes" id="UP001551658"/>
    </source>
</evidence>
<sequence>MAGALWRRPESLRLVTAVVGIGPAFAALTEWSTRGSTPVPEAAATAG</sequence>